<dbReference type="Pfam" id="PF19086">
    <property type="entry name" value="Terpene_syn_C_2"/>
    <property type="match status" value="1"/>
</dbReference>
<organism evidence="1 2">
    <name type="scientific">Nocardia goodfellowii</name>
    <dbReference type="NCBI Taxonomy" id="882446"/>
    <lineage>
        <taxon>Bacteria</taxon>
        <taxon>Bacillati</taxon>
        <taxon>Actinomycetota</taxon>
        <taxon>Actinomycetes</taxon>
        <taxon>Mycobacteriales</taxon>
        <taxon>Nocardiaceae</taxon>
        <taxon>Nocardia</taxon>
    </lineage>
</organism>
<evidence type="ECO:0008006" key="3">
    <source>
        <dbReference type="Google" id="ProtNLM"/>
    </source>
</evidence>
<dbReference type="RefSeq" id="WP_209893363.1">
    <property type="nucleotide sequence ID" value="NZ_JAGGMR010000001.1"/>
</dbReference>
<name>A0ABS4QIM9_9NOCA</name>
<gene>
    <name evidence="1" type="ORF">BJ987_004469</name>
</gene>
<proteinExistence type="predicted"/>
<comment type="caution">
    <text evidence="1">The sequence shown here is derived from an EMBL/GenBank/DDBJ whole genome shotgun (WGS) entry which is preliminary data.</text>
</comment>
<evidence type="ECO:0000313" key="2">
    <source>
        <dbReference type="Proteomes" id="UP001519325"/>
    </source>
</evidence>
<dbReference type="Proteomes" id="UP001519325">
    <property type="component" value="Unassembled WGS sequence"/>
</dbReference>
<keyword evidence="2" id="KW-1185">Reference proteome</keyword>
<dbReference type="EMBL" id="JAGGMR010000001">
    <property type="protein sequence ID" value="MBP2191568.1"/>
    <property type="molecule type" value="Genomic_DNA"/>
</dbReference>
<accession>A0ABS4QIM9</accession>
<protein>
    <recommendedName>
        <fullName evidence="3">Terpene synthase</fullName>
    </recommendedName>
</protein>
<sequence>MEAVVFTEAMVGPWRSPEQVAAVARMEVWTAVLDDFSEAATTSLAQLDEMIERCNAIIETGNPDSGHPLLTVLSELQTDLMRQPRYDALASLWEGGFRRCLSGIQHDWIVGHRGHDGSADAPDIGEYFDHADSILVWIVYPPRWIHDSGTPMAGELDVLDHLKILGPALDSCTLAVRLANDLATAARERREGNQNNILDYGVSPDWVRAEIDRHTATVTQMLAPLIATQYVPAIELARWTEWGVGFYRRADVRYV</sequence>
<evidence type="ECO:0000313" key="1">
    <source>
        <dbReference type="EMBL" id="MBP2191568.1"/>
    </source>
</evidence>
<dbReference type="SUPFAM" id="SSF48576">
    <property type="entry name" value="Terpenoid synthases"/>
    <property type="match status" value="1"/>
</dbReference>
<dbReference type="InterPro" id="IPR008949">
    <property type="entry name" value="Isoprenoid_synthase_dom_sf"/>
</dbReference>
<dbReference type="Gene3D" id="1.10.600.10">
    <property type="entry name" value="Farnesyl Diphosphate Synthase"/>
    <property type="match status" value="1"/>
</dbReference>
<reference evidence="1 2" key="1">
    <citation type="submission" date="2021-03" db="EMBL/GenBank/DDBJ databases">
        <title>Sequencing the genomes of 1000 actinobacteria strains.</title>
        <authorList>
            <person name="Klenk H.-P."/>
        </authorList>
    </citation>
    <scope>NUCLEOTIDE SEQUENCE [LARGE SCALE GENOMIC DNA]</scope>
    <source>
        <strain evidence="1 2">DSM 45516</strain>
    </source>
</reference>